<protein>
    <submittedName>
        <fullName evidence="3">Unannotated protein</fullName>
    </submittedName>
</protein>
<dbReference type="AlphaFoldDB" id="A0A6J6G9W3"/>
<evidence type="ECO:0000256" key="1">
    <source>
        <dbReference type="SAM" id="Phobius"/>
    </source>
</evidence>
<proteinExistence type="predicted"/>
<gene>
    <name evidence="3" type="ORF">UFOPK1807_00546</name>
</gene>
<dbReference type="InterPro" id="IPR025241">
    <property type="entry name" value="DUF4190"/>
</dbReference>
<evidence type="ECO:0000259" key="2">
    <source>
        <dbReference type="Pfam" id="PF13828"/>
    </source>
</evidence>
<evidence type="ECO:0000313" key="3">
    <source>
        <dbReference type="EMBL" id="CAB4595974.1"/>
    </source>
</evidence>
<accession>A0A6J6G9W3</accession>
<feature type="domain" description="DUF4190" evidence="2">
    <location>
        <begin position="21"/>
        <end position="75"/>
    </location>
</feature>
<keyword evidence="1" id="KW-0812">Transmembrane</keyword>
<name>A0A6J6G9W3_9ZZZZ</name>
<keyword evidence="1" id="KW-0472">Membrane</keyword>
<dbReference type="EMBL" id="CAEZUI010000053">
    <property type="protein sequence ID" value="CAB4595974.1"/>
    <property type="molecule type" value="Genomic_DNA"/>
</dbReference>
<organism evidence="3">
    <name type="scientific">freshwater metagenome</name>
    <dbReference type="NCBI Taxonomy" id="449393"/>
    <lineage>
        <taxon>unclassified sequences</taxon>
        <taxon>metagenomes</taxon>
        <taxon>ecological metagenomes</taxon>
    </lineage>
</organism>
<keyword evidence="1" id="KW-1133">Transmembrane helix</keyword>
<feature type="transmembrane region" description="Helical" evidence="1">
    <location>
        <begin position="20"/>
        <end position="45"/>
    </location>
</feature>
<feature type="transmembrane region" description="Helical" evidence="1">
    <location>
        <begin position="57"/>
        <end position="85"/>
    </location>
</feature>
<reference evidence="3" key="1">
    <citation type="submission" date="2020-05" db="EMBL/GenBank/DDBJ databases">
        <authorList>
            <person name="Chiriac C."/>
            <person name="Salcher M."/>
            <person name="Ghai R."/>
            <person name="Kavagutti S V."/>
        </authorList>
    </citation>
    <scope>NUCLEOTIDE SEQUENCE</scope>
</reference>
<sequence>MSYPPQQPYVPQPPQRTNGLAIGGFITSLLCCGPVGLILSIVGLSQINKDPSQGGKGLAIAGIVIGAIGLVAAAIYYFVVIALAVDYGY</sequence>
<dbReference type="Pfam" id="PF13828">
    <property type="entry name" value="DUF4190"/>
    <property type="match status" value="1"/>
</dbReference>